<evidence type="ECO:0000256" key="6">
    <source>
        <dbReference type="SAM" id="SignalP"/>
    </source>
</evidence>
<feature type="transmembrane region" description="Helical" evidence="5">
    <location>
        <begin position="172"/>
        <end position="192"/>
    </location>
</feature>
<feature type="transmembrane region" description="Helical" evidence="5">
    <location>
        <begin position="66"/>
        <end position="86"/>
    </location>
</feature>
<feature type="transmembrane region" description="Helical" evidence="5">
    <location>
        <begin position="92"/>
        <end position="109"/>
    </location>
</feature>
<feature type="signal peptide" evidence="6">
    <location>
        <begin position="1"/>
        <end position="19"/>
    </location>
</feature>
<comment type="caution">
    <text evidence="8">The sequence shown here is derived from an EMBL/GenBank/DDBJ whole genome shotgun (WGS) entry which is preliminary data.</text>
</comment>
<dbReference type="GO" id="GO:0016020">
    <property type="term" value="C:membrane"/>
    <property type="evidence" value="ECO:0007669"/>
    <property type="project" value="UniProtKB-SubCell"/>
</dbReference>
<feature type="transmembrane region" description="Helical" evidence="5">
    <location>
        <begin position="233"/>
        <end position="253"/>
    </location>
</feature>
<sequence>MAFPLRLFLVTALAMSAFAANSVLARLAMATGEAGPWSFTLIRLVAGATVLALIVSPRRALGSGSWASGAALLLYAAAFSLAYLTLATGTGALILFAMVQMTMIGWGILKGVRLPATRWAGLALALGGLAWLLLPGLEAPPLAGALLMGAAGAGWGIYSLRGRGADQPTQLTAGNFVRASVLVLLVAFPALLFSGETAPSIEGVSYALASGAITSGLGYAIWYAALRDLSSSLAAIAQLTVPALAAIGGMIFLGEPLTLRFAVATGLILGGVALASFARQKPAG</sequence>
<feature type="transmembrane region" description="Helical" evidence="5">
    <location>
        <begin position="140"/>
        <end position="160"/>
    </location>
</feature>
<reference evidence="8 9" key="1">
    <citation type="submission" date="2018-08" db="EMBL/GenBank/DDBJ databases">
        <title>Henriciella mobilis sp. nov., isolated from seawater.</title>
        <authorList>
            <person name="Cheng H."/>
            <person name="Wu Y.-H."/>
            <person name="Xu X.-W."/>
            <person name="Guo L.-L."/>
        </authorList>
    </citation>
    <scope>NUCLEOTIDE SEQUENCE [LARGE SCALE GENOMIC DNA]</scope>
    <source>
        <strain evidence="8 9">CCUG66934</strain>
    </source>
</reference>
<protein>
    <submittedName>
        <fullName evidence="8">DMT family transporter</fullName>
    </submittedName>
</protein>
<comment type="subcellular location">
    <subcellularLocation>
        <location evidence="1">Membrane</location>
        <topology evidence="1">Multi-pass membrane protein</topology>
    </subcellularLocation>
</comment>
<evidence type="ECO:0000313" key="8">
    <source>
        <dbReference type="EMBL" id="RIJ23514.1"/>
    </source>
</evidence>
<dbReference type="InterPro" id="IPR050638">
    <property type="entry name" value="AA-Vitamin_Transporters"/>
</dbReference>
<evidence type="ECO:0000256" key="3">
    <source>
        <dbReference type="ARBA" id="ARBA00022989"/>
    </source>
</evidence>
<keyword evidence="4 5" id="KW-0472">Membrane</keyword>
<gene>
    <name evidence="8" type="ORF">D1224_04430</name>
</gene>
<evidence type="ECO:0000256" key="4">
    <source>
        <dbReference type="ARBA" id="ARBA00023136"/>
    </source>
</evidence>
<feature type="transmembrane region" description="Helical" evidence="5">
    <location>
        <begin position="116"/>
        <end position="134"/>
    </location>
</feature>
<evidence type="ECO:0000256" key="2">
    <source>
        <dbReference type="ARBA" id="ARBA00022692"/>
    </source>
</evidence>
<keyword evidence="3 5" id="KW-1133">Transmembrane helix</keyword>
<dbReference type="Pfam" id="PF00892">
    <property type="entry name" value="EamA"/>
    <property type="match status" value="1"/>
</dbReference>
<feature type="domain" description="EamA" evidence="7">
    <location>
        <begin position="143"/>
        <end position="276"/>
    </location>
</feature>
<proteinExistence type="predicted"/>
<dbReference type="PANTHER" id="PTHR32322:SF9">
    <property type="entry name" value="AMINO-ACID METABOLITE EFFLUX PUMP-RELATED"/>
    <property type="match status" value="1"/>
</dbReference>
<dbReference type="EMBL" id="QWGB01000005">
    <property type="protein sequence ID" value="RIJ23514.1"/>
    <property type="molecule type" value="Genomic_DNA"/>
</dbReference>
<accession>A0A399QZ66</accession>
<dbReference type="InterPro" id="IPR037185">
    <property type="entry name" value="EmrE-like"/>
</dbReference>
<dbReference type="Gene3D" id="1.10.3730.20">
    <property type="match status" value="1"/>
</dbReference>
<dbReference type="OrthoDB" id="321830at2"/>
<dbReference type="AlphaFoldDB" id="A0A399QZ66"/>
<dbReference type="PANTHER" id="PTHR32322">
    <property type="entry name" value="INNER MEMBRANE TRANSPORTER"/>
    <property type="match status" value="1"/>
</dbReference>
<keyword evidence="6" id="KW-0732">Signal</keyword>
<dbReference type="InterPro" id="IPR000620">
    <property type="entry name" value="EamA_dom"/>
</dbReference>
<dbReference type="RefSeq" id="WP_119378703.1">
    <property type="nucleotide sequence ID" value="NZ_QWGB01000005.1"/>
</dbReference>
<feature type="transmembrane region" description="Helical" evidence="5">
    <location>
        <begin position="204"/>
        <end position="226"/>
    </location>
</feature>
<evidence type="ECO:0000259" key="7">
    <source>
        <dbReference type="Pfam" id="PF00892"/>
    </source>
</evidence>
<feature type="chain" id="PRO_5017430495" evidence="6">
    <location>
        <begin position="20"/>
        <end position="284"/>
    </location>
</feature>
<feature type="transmembrane region" description="Helical" evidence="5">
    <location>
        <begin position="35"/>
        <end position="54"/>
    </location>
</feature>
<dbReference type="SUPFAM" id="SSF103481">
    <property type="entry name" value="Multidrug resistance efflux transporter EmrE"/>
    <property type="match status" value="1"/>
</dbReference>
<evidence type="ECO:0000256" key="1">
    <source>
        <dbReference type="ARBA" id="ARBA00004141"/>
    </source>
</evidence>
<organism evidence="8 9">
    <name type="scientific">Henriciella barbarensis</name>
    <dbReference type="NCBI Taxonomy" id="86342"/>
    <lineage>
        <taxon>Bacteria</taxon>
        <taxon>Pseudomonadati</taxon>
        <taxon>Pseudomonadota</taxon>
        <taxon>Alphaproteobacteria</taxon>
        <taxon>Hyphomonadales</taxon>
        <taxon>Hyphomonadaceae</taxon>
        <taxon>Henriciella</taxon>
    </lineage>
</organism>
<dbReference type="Proteomes" id="UP000265431">
    <property type="component" value="Unassembled WGS sequence"/>
</dbReference>
<name>A0A399QZ66_9PROT</name>
<evidence type="ECO:0000256" key="5">
    <source>
        <dbReference type="SAM" id="Phobius"/>
    </source>
</evidence>
<keyword evidence="2 5" id="KW-0812">Transmembrane</keyword>
<evidence type="ECO:0000313" key="9">
    <source>
        <dbReference type="Proteomes" id="UP000265431"/>
    </source>
</evidence>
<feature type="transmembrane region" description="Helical" evidence="5">
    <location>
        <begin position="259"/>
        <end position="278"/>
    </location>
</feature>
<keyword evidence="9" id="KW-1185">Reference proteome</keyword>